<dbReference type="AlphaFoldDB" id="A0A5A8CG43"/>
<keyword evidence="3" id="KW-1185">Reference proteome</keyword>
<accession>A0A5A8CG43</accession>
<gene>
    <name evidence="2" type="ORF">FNF29_04491</name>
</gene>
<evidence type="ECO:0000313" key="2">
    <source>
        <dbReference type="EMBL" id="KAA0151567.1"/>
    </source>
</evidence>
<evidence type="ECO:0008006" key="4">
    <source>
        <dbReference type="Google" id="ProtNLM"/>
    </source>
</evidence>
<feature type="chain" id="PRO_5022749824" description="YHYH domain-containing protein" evidence="1">
    <location>
        <begin position="17"/>
        <end position="391"/>
    </location>
</feature>
<name>A0A5A8CG43_CAFRO</name>
<organism evidence="2 3">
    <name type="scientific">Cafeteria roenbergensis</name>
    <name type="common">Marine flagellate</name>
    <dbReference type="NCBI Taxonomy" id="33653"/>
    <lineage>
        <taxon>Eukaryota</taxon>
        <taxon>Sar</taxon>
        <taxon>Stramenopiles</taxon>
        <taxon>Bigyra</taxon>
        <taxon>Opalozoa</taxon>
        <taxon>Bicosoecida</taxon>
        <taxon>Cafeteriaceae</taxon>
        <taxon>Cafeteria</taxon>
    </lineage>
</organism>
<proteinExistence type="predicted"/>
<dbReference type="EMBL" id="VLTN01000026">
    <property type="protein sequence ID" value="KAA0151567.1"/>
    <property type="molecule type" value="Genomic_DNA"/>
</dbReference>
<reference evidence="2 3" key="1">
    <citation type="submission" date="2019-07" db="EMBL/GenBank/DDBJ databases">
        <title>Genomes of Cafeteria roenbergensis.</title>
        <authorList>
            <person name="Fischer M.G."/>
            <person name="Hackl T."/>
            <person name="Roman M."/>
        </authorList>
    </citation>
    <scope>NUCLEOTIDE SEQUENCE [LARGE SCALE GENOMIC DNA]</scope>
    <source>
        <strain evidence="2 3">BVI</strain>
    </source>
</reference>
<feature type="signal peptide" evidence="1">
    <location>
        <begin position="1"/>
        <end position="16"/>
    </location>
</feature>
<dbReference type="OMA" id="GRCAINT"/>
<dbReference type="Proteomes" id="UP000323011">
    <property type="component" value="Unassembled WGS sequence"/>
</dbReference>
<comment type="caution">
    <text evidence="2">The sequence shown here is derived from an EMBL/GenBank/DDBJ whole genome shotgun (WGS) entry which is preliminary data.</text>
</comment>
<keyword evidence="1" id="KW-0732">Signal</keyword>
<evidence type="ECO:0000313" key="3">
    <source>
        <dbReference type="Proteomes" id="UP000323011"/>
    </source>
</evidence>
<evidence type="ECO:0000256" key="1">
    <source>
        <dbReference type="SAM" id="SignalP"/>
    </source>
</evidence>
<protein>
    <recommendedName>
        <fullName evidence="4">YHYH domain-containing protein</fullName>
    </recommendedName>
</protein>
<sequence length="391" mass="39167">MQTLTVFIAAAGALLAATPSAGSVPAGTALFFEQGCPDGWIREPLSAGRMIVSVTNGTRGGFTIHQALSDQEVRTHSHQSLAVTSLATKSVSGVDGSDHSAAAHGAQHGANATAASAAGLGFVQLPLCVAVTALPNATLPAGAAAFFGPDTFSCPAGFDPLADAAGRILTPAHDLQITKSDSLPLGDQEDRLHSHPTDNGRCAINTQATDFEGIGGCCNDSPSADGTYPVSVSAGPASTGLPYIQLLTCGAAGDEQSHGASQGSLPDGALFFSTSELGCPAGWEVFDELGGRFPVSTPVGGTDGSVFGGEPIARASAAGTTHAHDLHGSIVTSPAGIELVHGCCAKGYAESGVYEYACATDDTQGSGLPYLMTPLCRRSPAAAATGLRGFA</sequence>